<keyword evidence="5 10" id="KW-0547">Nucleotide-binding</keyword>
<evidence type="ECO:0000256" key="10">
    <source>
        <dbReference type="HAMAP-Rule" id="MF_00127"/>
    </source>
</evidence>
<organism evidence="12 13">
    <name type="scientific">Pseudomonas neustonica</name>
    <dbReference type="NCBI Taxonomy" id="2487346"/>
    <lineage>
        <taxon>Bacteria</taxon>
        <taxon>Pseudomonadati</taxon>
        <taxon>Pseudomonadota</taxon>
        <taxon>Gammaproteobacteria</taxon>
        <taxon>Pseudomonadales</taxon>
        <taxon>Pseudomonadaceae</taxon>
        <taxon>Pseudomonas</taxon>
    </lineage>
</organism>
<keyword evidence="3 10" id="KW-0963">Cytoplasm</keyword>
<comment type="similarity">
    <text evidence="1 10">Belongs to the class-II aminoacyl-tRNA synthetase family.</text>
</comment>
<comment type="subunit">
    <text evidence="2 10">Homodimer.</text>
</comment>
<gene>
    <name evidence="10" type="primary">hisS</name>
    <name evidence="12" type="ORF">EF096_04925</name>
</gene>
<evidence type="ECO:0000256" key="5">
    <source>
        <dbReference type="ARBA" id="ARBA00022741"/>
    </source>
</evidence>
<comment type="catalytic activity">
    <reaction evidence="9 10">
        <text>tRNA(His) + L-histidine + ATP = L-histidyl-tRNA(His) + AMP + diphosphate + H(+)</text>
        <dbReference type="Rhea" id="RHEA:17313"/>
        <dbReference type="Rhea" id="RHEA-COMP:9665"/>
        <dbReference type="Rhea" id="RHEA-COMP:9689"/>
        <dbReference type="ChEBI" id="CHEBI:15378"/>
        <dbReference type="ChEBI" id="CHEBI:30616"/>
        <dbReference type="ChEBI" id="CHEBI:33019"/>
        <dbReference type="ChEBI" id="CHEBI:57595"/>
        <dbReference type="ChEBI" id="CHEBI:78442"/>
        <dbReference type="ChEBI" id="CHEBI:78527"/>
        <dbReference type="ChEBI" id="CHEBI:456215"/>
        <dbReference type="EC" id="6.1.1.21"/>
    </reaction>
</comment>
<evidence type="ECO:0000256" key="1">
    <source>
        <dbReference type="ARBA" id="ARBA00008226"/>
    </source>
</evidence>
<dbReference type="SUPFAM" id="SSF52954">
    <property type="entry name" value="Class II aaRS ABD-related"/>
    <property type="match status" value="1"/>
</dbReference>
<evidence type="ECO:0000256" key="7">
    <source>
        <dbReference type="ARBA" id="ARBA00022917"/>
    </source>
</evidence>
<dbReference type="GO" id="GO:0004821">
    <property type="term" value="F:histidine-tRNA ligase activity"/>
    <property type="evidence" value="ECO:0007669"/>
    <property type="project" value="UniProtKB-EC"/>
</dbReference>
<dbReference type="Pfam" id="PF13393">
    <property type="entry name" value="tRNA-synt_His"/>
    <property type="match status" value="1"/>
</dbReference>
<dbReference type="EC" id="6.1.1.21" evidence="10"/>
<evidence type="ECO:0000256" key="6">
    <source>
        <dbReference type="ARBA" id="ARBA00022840"/>
    </source>
</evidence>
<dbReference type="SUPFAM" id="SSF55681">
    <property type="entry name" value="Class II aaRS and biotin synthetases"/>
    <property type="match status" value="1"/>
</dbReference>
<dbReference type="PANTHER" id="PTHR43707">
    <property type="entry name" value="HISTIDYL-TRNA SYNTHETASE"/>
    <property type="match status" value="1"/>
</dbReference>
<dbReference type="InterPro" id="IPR004154">
    <property type="entry name" value="Anticodon-bd"/>
</dbReference>
<dbReference type="PROSITE" id="PS50862">
    <property type="entry name" value="AA_TRNA_LIGASE_II"/>
    <property type="match status" value="1"/>
</dbReference>
<dbReference type="CDD" id="cd00773">
    <property type="entry name" value="HisRS-like_core"/>
    <property type="match status" value="1"/>
</dbReference>
<feature type="domain" description="Aminoacyl-transfer RNA synthetases class-II family profile" evidence="11">
    <location>
        <begin position="1"/>
        <end position="348"/>
    </location>
</feature>
<evidence type="ECO:0000256" key="3">
    <source>
        <dbReference type="ARBA" id="ARBA00022490"/>
    </source>
</evidence>
<dbReference type="InterPro" id="IPR036621">
    <property type="entry name" value="Anticodon-bd_dom_sf"/>
</dbReference>
<dbReference type="Pfam" id="PF03129">
    <property type="entry name" value="HGTP_anticodon"/>
    <property type="match status" value="1"/>
</dbReference>
<protein>
    <recommendedName>
        <fullName evidence="10">Histidine--tRNA ligase</fullName>
        <ecNumber evidence="10">6.1.1.21</ecNumber>
    </recommendedName>
    <alternativeName>
        <fullName evidence="10">Histidyl-tRNA synthetase</fullName>
        <shortName evidence="10">HisRS</shortName>
    </alternativeName>
</protein>
<keyword evidence="4 10" id="KW-0436">Ligase</keyword>
<evidence type="ECO:0000313" key="12">
    <source>
        <dbReference type="EMBL" id="ROZ87616.1"/>
    </source>
</evidence>
<keyword evidence="6 10" id="KW-0067">ATP-binding</keyword>
<keyword evidence="7 10" id="KW-0648">Protein biosynthesis</keyword>
<sequence length="416" mass="46473">MNDILPADSALWQYLERTVADLLTSYGYQQIRLPIVEPTELFKRTIGEVTDIVEKEMYTFDDRNGDSLTLRPEGTAGCVRAMVQHGLLGSGVGQKVWYTGPMFRHERPQKGRYRQFHQVGVETFNLRGPDIDAELIALSWRLWQRLGISDAVKLELNSLGTSADRARYRDDLVAYLNERFDQLDEDSQRRLSTNPLRILDSKNPETQALLVDAPKLADYLNEEAKAHFAELRSLLDAVGVPYEINPRLVRGLDYYGLTVFEWVTDKLGAQGTVCAGGRYDGLVEQLGGKSAPAVGFAMGVERLLLLIETLDKVPAELARQVDVYLVTLGDAAVMAGLRLAEELRDALPNLRLVVHAGGGSFKSQFKKADKSAALYALVLGESEVEQQQIGLKPLRTEEEQENLSWQDLPARLAQII</sequence>
<name>A0ABX9XP59_9PSED</name>
<evidence type="ECO:0000313" key="13">
    <source>
        <dbReference type="Proteomes" id="UP000275199"/>
    </source>
</evidence>
<evidence type="ECO:0000256" key="2">
    <source>
        <dbReference type="ARBA" id="ARBA00011738"/>
    </source>
</evidence>
<dbReference type="NCBIfam" id="TIGR00442">
    <property type="entry name" value="hisS"/>
    <property type="match status" value="1"/>
</dbReference>
<dbReference type="InterPro" id="IPR041715">
    <property type="entry name" value="HisRS-like_core"/>
</dbReference>
<dbReference type="HAMAP" id="MF_00127">
    <property type="entry name" value="His_tRNA_synth"/>
    <property type="match status" value="1"/>
</dbReference>
<dbReference type="Gene3D" id="3.30.930.10">
    <property type="entry name" value="Bira Bifunctional Protein, Domain 2"/>
    <property type="match status" value="1"/>
</dbReference>
<evidence type="ECO:0000256" key="9">
    <source>
        <dbReference type="ARBA" id="ARBA00047639"/>
    </source>
</evidence>
<dbReference type="Proteomes" id="UP000275199">
    <property type="component" value="Unassembled WGS sequence"/>
</dbReference>
<reference evidence="12 13" key="1">
    <citation type="submission" date="2018-11" db="EMBL/GenBank/DDBJ databases">
        <authorList>
            <person name="Jang G.I."/>
            <person name="Hwang C.Y."/>
        </authorList>
    </citation>
    <scope>NUCLEOTIDE SEQUENCE [LARGE SCALE GENOMIC DNA]</scope>
    <source>
        <strain evidence="12 13">SSM26</strain>
    </source>
</reference>
<dbReference type="InterPro" id="IPR045864">
    <property type="entry name" value="aa-tRNA-synth_II/BPL/LPL"/>
</dbReference>
<dbReference type="InterPro" id="IPR015807">
    <property type="entry name" value="His-tRNA-ligase"/>
</dbReference>
<dbReference type="InterPro" id="IPR006195">
    <property type="entry name" value="aa-tRNA-synth_II"/>
</dbReference>
<proteinExistence type="inferred from homology"/>
<evidence type="ECO:0000256" key="4">
    <source>
        <dbReference type="ARBA" id="ARBA00022598"/>
    </source>
</evidence>
<keyword evidence="8 10" id="KW-0030">Aminoacyl-tRNA synthetase</keyword>
<dbReference type="PANTHER" id="PTHR43707:SF1">
    <property type="entry name" value="HISTIDINE--TRNA LIGASE, MITOCHONDRIAL-RELATED"/>
    <property type="match status" value="1"/>
</dbReference>
<dbReference type="PIRSF" id="PIRSF001549">
    <property type="entry name" value="His-tRNA_synth"/>
    <property type="match status" value="1"/>
</dbReference>
<comment type="subcellular location">
    <subcellularLocation>
        <location evidence="10">Cytoplasm</location>
    </subcellularLocation>
</comment>
<comment type="caution">
    <text evidence="12">The sequence shown here is derived from an EMBL/GenBank/DDBJ whole genome shotgun (WGS) entry which is preliminary data.</text>
</comment>
<dbReference type="CDD" id="cd00859">
    <property type="entry name" value="HisRS_anticodon"/>
    <property type="match status" value="1"/>
</dbReference>
<dbReference type="InterPro" id="IPR033656">
    <property type="entry name" value="HisRS_anticodon"/>
</dbReference>
<accession>A0ABX9XP59</accession>
<keyword evidence="13" id="KW-1185">Reference proteome</keyword>
<evidence type="ECO:0000256" key="8">
    <source>
        <dbReference type="ARBA" id="ARBA00023146"/>
    </source>
</evidence>
<dbReference type="Gene3D" id="3.40.50.800">
    <property type="entry name" value="Anticodon-binding domain"/>
    <property type="match status" value="1"/>
</dbReference>
<dbReference type="InterPro" id="IPR004516">
    <property type="entry name" value="HisRS/HisZ"/>
</dbReference>
<evidence type="ECO:0000259" key="11">
    <source>
        <dbReference type="PROSITE" id="PS50862"/>
    </source>
</evidence>
<dbReference type="EMBL" id="RKKU01000003">
    <property type="protein sequence ID" value="ROZ87616.1"/>
    <property type="molecule type" value="Genomic_DNA"/>
</dbReference>